<dbReference type="Proteomes" id="UP000738349">
    <property type="component" value="Unassembled WGS sequence"/>
</dbReference>
<sequence length="141" mass="17108">MAQIETRTRSTKNPHLARKLERMARRLLPLVELDQGRIHPSFPRTVLSFWLLTDEQLESLAQFYHQKYPNQYTDLYPCKIIWRHNMSLKEKHHEMGKFIGLPGRDLYSQGRTDENNRTENRRARLATEDEMRRRKLCFYYL</sequence>
<reference evidence="1" key="1">
    <citation type="journal article" date="2021" name="Nat. Commun.">
        <title>Genetic determinants of endophytism in the Arabidopsis root mycobiome.</title>
        <authorList>
            <person name="Mesny F."/>
            <person name="Miyauchi S."/>
            <person name="Thiergart T."/>
            <person name="Pickel B."/>
            <person name="Atanasova L."/>
            <person name="Karlsson M."/>
            <person name="Huettel B."/>
            <person name="Barry K.W."/>
            <person name="Haridas S."/>
            <person name="Chen C."/>
            <person name="Bauer D."/>
            <person name="Andreopoulos W."/>
            <person name="Pangilinan J."/>
            <person name="LaButti K."/>
            <person name="Riley R."/>
            <person name="Lipzen A."/>
            <person name="Clum A."/>
            <person name="Drula E."/>
            <person name="Henrissat B."/>
            <person name="Kohler A."/>
            <person name="Grigoriev I.V."/>
            <person name="Martin F.M."/>
            <person name="Hacquard S."/>
        </authorList>
    </citation>
    <scope>NUCLEOTIDE SEQUENCE</scope>
    <source>
        <strain evidence="1">MPI-CAGE-AT-0147</strain>
    </source>
</reference>
<accession>A0A9P9D4Q9</accession>
<name>A0A9P9D4Q9_9HYPO</name>
<protein>
    <submittedName>
        <fullName evidence="1">Uncharacterized protein</fullName>
    </submittedName>
</protein>
<evidence type="ECO:0000313" key="2">
    <source>
        <dbReference type="Proteomes" id="UP000738349"/>
    </source>
</evidence>
<organism evidence="1 2">
    <name type="scientific">Dactylonectria macrodidyma</name>
    <dbReference type="NCBI Taxonomy" id="307937"/>
    <lineage>
        <taxon>Eukaryota</taxon>
        <taxon>Fungi</taxon>
        <taxon>Dikarya</taxon>
        <taxon>Ascomycota</taxon>
        <taxon>Pezizomycotina</taxon>
        <taxon>Sordariomycetes</taxon>
        <taxon>Hypocreomycetidae</taxon>
        <taxon>Hypocreales</taxon>
        <taxon>Nectriaceae</taxon>
        <taxon>Dactylonectria</taxon>
    </lineage>
</organism>
<evidence type="ECO:0000313" key="1">
    <source>
        <dbReference type="EMBL" id="KAH7113565.1"/>
    </source>
</evidence>
<keyword evidence="2" id="KW-1185">Reference proteome</keyword>
<gene>
    <name evidence="1" type="ORF">EDB81DRAFT_670132</name>
</gene>
<dbReference type="AlphaFoldDB" id="A0A9P9D4Q9"/>
<comment type="caution">
    <text evidence="1">The sequence shown here is derived from an EMBL/GenBank/DDBJ whole genome shotgun (WGS) entry which is preliminary data.</text>
</comment>
<proteinExistence type="predicted"/>
<dbReference type="EMBL" id="JAGMUV010000034">
    <property type="protein sequence ID" value="KAH7113565.1"/>
    <property type="molecule type" value="Genomic_DNA"/>
</dbReference>
<dbReference type="OrthoDB" id="4156665at2759"/>